<dbReference type="InterPro" id="IPR036390">
    <property type="entry name" value="WH_DNA-bd_sf"/>
</dbReference>
<dbReference type="InterPro" id="IPR014036">
    <property type="entry name" value="DeoR-like_C"/>
</dbReference>
<dbReference type="Gene3D" id="3.40.50.1360">
    <property type="match status" value="1"/>
</dbReference>
<protein>
    <submittedName>
        <fullName evidence="5">Transcriptional regulator, DeoR family</fullName>
    </submittedName>
</protein>
<dbReference type="GO" id="GO:0003677">
    <property type="term" value="F:DNA binding"/>
    <property type="evidence" value="ECO:0007669"/>
    <property type="project" value="UniProtKB-KW"/>
</dbReference>
<evidence type="ECO:0000259" key="4">
    <source>
        <dbReference type="PROSITE" id="PS51000"/>
    </source>
</evidence>
<evidence type="ECO:0000256" key="3">
    <source>
        <dbReference type="ARBA" id="ARBA00023163"/>
    </source>
</evidence>
<dbReference type="Proteomes" id="UP000199512">
    <property type="component" value="Unassembled WGS sequence"/>
</dbReference>
<dbReference type="SMART" id="SM01134">
    <property type="entry name" value="DeoRC"/>
    <property type="match status" value="1"/>
</dbReference>
<dbReference type="InterPro" id="IPR018356">
    <property type="entry name" value="Tscrpt_reg_HTH_DeoR_CS"/>
</dbReference>
<organism evidence="5 6">
    <name type="scientific">Peptostreptococcus russellii</name>
    <dbReference type="NCBI Taxonomy" id="215200"/>
    <lineage>
        <taxon>Bacteria</taxon>
        <taxon>Bacillati</taxon>
        <taxon>Bacillota</taxon>
        <taxon>Clostridia</taxon>
        <taxon>Peptostreptococcales</taxon>
        <taxon>Peptostreptococcaceae</taxon>
        <taxon>Peptostreptococcus</taxon>
    </lineage>
</organism>
<dbReference type="SUPFAM" id="SSF100950">
    <property type="entry name" value="NagB/RpiA/CoA transferase-like"/>
    <property type="match status" value="1"/>
</dbReference>
<dbReference type="EMBL" id="FODF01000002">
    <property type="protein sequence ID" value="SEN33854.1"/>
    <property type="molecule type" value="Genomic_DNA"/>
</dbReference>
<dbReference type="InterPro" id="IPR037171">
    <property type="entry name" value="NagB/RpiA_transferase-like"/>
</dbReference>
<dbReference type="Pfam" id="PF08220">
    <property type="entry name" value="HTH_DeoR"/>
    <property type="match status" value="1"/>
</dbReference>
<dbReference type="Pfam" id="PF00455">
    <property type="entry name" value="DeoRC"/>
    <property type="match status" value="1"/>
</dbReference>
<dbReference type="InterPro" id="IPR001034">
    <property type="entry name" value="DeoR_HTH"/>
</dbReference>
<evidence type="ECO:0000256" key="1">
    <source>
        <dbReference type="ARBA" id="ARBA00023015"/>
    </source>
</evidence>
<dbReference type="PROSITE" id="PS00894">
    <property type="entry name" value="HTH_DEOR_1"/>
    <property type="match status" value="1"/>
</dbReference>
<feature type="domain" description="HTH deoR-type" evidence="4">
    <location>
        <begin position="4"/>
        <end position="59"/>
    </location>
</feature>
<sequence length="264" mass="29354">MSKKEDRINGLVTILKESNGASVKELAAEFGVSEMTIRRDLKELEERNIIDNFYGAAVFNPREDNPLNLKDENEMNYTISENSHLMEFEKNKIGKKAVEFIENDDVVAIDVGTTTEKLAQNIDDDLSFTALIFSANNLIHLLGKPNVEIVLPGGSFHRDTGMFESLEGLSIVDNTRATKLFLSAAGIHDRLGLTCAYPYEVAAKKRVIKNSLEVILLADSTKFGNVSPAFICDIDCVDKIITDSGISEKWIKIIREKGIELIIV</sequence>
<dbReference type="STRING" id="215200.SAMN05216454_102205"/>
<proteinExistence type="predicted"/>
<dbReference type="InterPro" id="IPR050313">
    <property type="entry name" value="Carb_Metab_HTH_regulators"/>
</dbReference>
<dbReference type="PRINTS" id="PR00037">
    <property type="entry name" value="HTHLACR"/>
</dbReference>
<dbReference type="SMART" id="SM00420">
    <property type="entry name" value="HTH_DEOR"/>
    <property type="match status" value="1"/>
</dbReference>
<name>A0A1H8FQT9_9FIRM</name>
<keyword evidence="3" id="KW-0804">Transcription</keyword>
<accession>A0A1H8FQT9</accession>
<dbReference type="AlphaFoldDB" id="A0A1H8FQT9"/>
<keyword evidence="1" id="KW-0805">Transcription regulation</keyword>
<keyword evidence="2" id="KW-0238">DNA-binding</keyword>
<gene>
    <name evidence="5" type="ORF">SAMN05216454_102205</name>
</gene>
<dbReference type="SUPFAM" id="SSF46785">
    <property type="entry name" value="Winged helix' DNA-binding domain"/>
    <property type="match status" value="1"/>
</dbReference>
<evidence type="ECO:0000256" key="2">
    <source>
        <dbReference type="ARBA" id="ARBA00023125"/>
    </source>
</evidence>
<reference evidence="5 6" key="1">
    <citation type="submission" date="2016-10" db="EMBL/GenBank/DDBJ databases">
        <authorList>
            <person name="de Groot N.N."/>
        </authorList>
    </citation>
    <scope>NUCLEOTIDE SEQUENCE [LARGE SCALE GENOMIC DNA]</scope>
    <source>
        <strain evidence="5 6">Calf135</strain>
    </source>
</reference>
<dbReference type="PANTHER" id="PTHR30363">
    <property type="entry name" value="HTH-TYPE TRANSCRIPTIONAL REGULATOR SRLR-RELATED"/>
    <property type="match status" value="1"/>
</dbReference>
<evidence type="ECO:0000313" key="6">
    <source>
        <dbReference type="Proteomes" id="UP000199512"/>
    </source>
</evidence>
<dbReference type="RefSeq" id="WP_091974252.1">
    <property type="nucleotide sequence ID" value="NZ_CAUWDX010000018.1"/>
</dbReference>
<evidence type="ECO:0000313" key="5">
    <source>
        <dbReference type="EMBL" id="SEN33854.1"/>
    </source>
</evidence>
<dbReference type="OrthoDB" id="9797223at2"/>
<dbReference type="InterPro" id="IPR036388">
    <property type="entry name" value="WH-like_DNA-bd_sf"/>
</dbReference>
<dbReference type="PANTHER" id="PTHR30363:SF8">
    <property type="entry name" value="DEOXYRIBOSE OPERON REPRESSOR"/>
    <property type="match status" value="1"/>
</dbReference>
<dbReference type="GO" id="GO:0003700">
    <property type="term" value="F:DNA-binding transcription factor activity"/>
    <property type="evidence" value="ECO:0007669"/>
    <property type="project" value="InterPro"/>
</dbReference>
<dbReference type="PROSITE" id="PS51000">
    <property type="entry name" value="HTH_DEOR_2"/>
    <property type="match status" value="1"/>
</dbReference>
<keyword evidence="6" id="KW-1185">Reference proteome</keyword>
<dbReference type="Gene3D" id="1.10.10.10">
    <property type="entry name" value="Winged helix-like DNA-binding domain superfamily/Winged helix DNA-binding domain"/>
    <property type="match status" value="1"/>
</dbReference>